<feature type="signal peptide" evidence="3">
    <location>
        <begin position="1"/>
        <end position="19"/>
    </location>
</feature>
<gene>
    <name evidence="4" type="ORF">QYM36_013643</name>
</gene>
<protein>
    <recommendedName>
        <fullName evidence="6">Cuticle protein</fullName>
    </recommendedName>
</protein>
<organism evidence="4 5">
    <name type="scientific">Artemia franciscana</name>
    <name type="common">Brine shrimp</name>
    <name type="synonym">Artemia sanfranciscana</name>
    <dbReference type="NCBI Taxonomy" id="6661"/>
    <lineage>
        <taxon>Eukaryota</taxon>
        <taxon>Metazoa</taxon>
        <taxon>Ecdysozoa</taxon>
        <taxon>Arthropoda</taxon>
        <taxon>Crustacea</taxon>
        <taxon>Branchiopoda</taxon>
        <taxon>Anostraca</taxon>
        <taxon>Artemiidae</taxon>
        <taxon>Artemia</taxon>
    </lineage>
</organism>
<evidence type="ECO:0008006" key="6">
    <source>
        <dbReference type="Google" id="ProtNLM"/>
    </source>
</evidence>
<evidence type="ECO:0000256" key="3">
    <source>
        <dbReference type="SAM" id="SignalP"/>
    </source>
</evidence>
<dbReference type="GO" id="GO:0005615">
    <property type="term" value="C:extracellular space"/>
    <property type="evidence" value="ECO:0007669"/>
    <property type="project" value="TreeGrafter"/>
</dbReference>
<dbReference type="PANTHER" id="PTHR12236">
    <property type="entry name" value="STRUCTURAL CONTITUENT OF CUTICLE"/>
    <property type="match status" value="1"/>
</dbReference>
<feature type="chain" id="PRO_5041708013" description="Cuticle protein" evidence="3">
    <location>
        <begin position="20"/>
        <end position="254"/>
    </location>
</feature>
<dbReference type="GO" id="GO:0042302">
    <property type="term" value="F:structural constituent of cuticle"/>
    <property type="evidence" value="ECO:0007669"/>
    <property type="project" value="UniProtKB-UniRule"/>
</dbReference>
<comment type="caution">
    <text evidence="4">The sequence shown here is derived from an EMBL/GenBank/DDBJ whole genome shotgun (WGS) entry which is preliminary data.</text>
</comment>
<keyword evidence="1 2" id="KW-0193">Cuticle</keyword>
<evidence type="ECO:0000313" key="4">
    <source>
        <dbReference type="EMBL" id="KAK2710041.1"/>
    </source>
</evidence>
<name>A0AA88HQK5_ARTSF</name>
<dbReference type="InterPro" id="IPR031311">
    <property type="entry name" value="CHIT_BIND_RR_consensus"/>
</dbReference>
<dbReference type="PROSITE" id="PS51155">
    <property type="entry name" value="CHIT_BIND_RR_2"/>
    <property type="match status" value="1"/>
</dbReference>
<keyword evidence="5" id="KW-1185">Reference proteome</keyword>
<evidence type="ECO:0000256" key="2">
    <source>
        <dbReference type="PROSITE-ProRule" id="PRU00497"/>
    </source>
</evidence>
<dbReference type="GO" id="GO:0031012">
    <property type="term" value="C:extracellular matrix"/>
    <property type="evidence" value="ECO:0007669"/>
    <property type="project" value="TreeGrafter"/>
</dbReference>
<dbReference type="PROSITE" id="PS00233">
    <property type="entry name" value="CHIT_BIND_RR_1"/>
    <property type="match status" value="1"/>
</dbReference>
<dbReference type="PANTHER" id="PTHR12236:SF79">
    <property type="entry name" value="CUTICULAR PROTEIN 50CB-RELATED"/>
    <property type="match status" value="1"/>
</dbReference>
<dbReference type="Pfam" id="PF00379">
    <property type="entry name" value="Chitin_bind_4"/>
    <property type="match status" value="1"/>
</dbReference>
<evidence type="ECO:0000313" key="5">
    <source>
        <dbReference type="Proteomes" id="UP001187531"/>
    </source>
</evidence>
<proteinExistence type="predicted"/>
<accession>A0AA88HQK5</accession>
<reference evidence="4" key="1">
    <citation type="submission" date="2023-07" db="EMBL/GenBank/DDBJ databases">
        <title>Chromosome-level genome assembly of Artemia franciscana.</title>
        <authorList>
            <person name="Jo E."/>
        </authorList>
    </citation>
    <scope>NUCLEOTIDE SEQUENCE</scope>
    <source>
        <tissue evidence="4">Whole body</tissue>
    </source>
</reference>
<keyword evidence="3" id="KW-0732">Signal</keyword>
<dbReference type="InterPro" id="IPR051217">
    <property type="entry name" value="Insect_Cuticle_Struc_Prot"/>
</dbReference>
<evidence type="ECO:0000256" key="1">
    <source>
        <dbReference type="ARBA" id="ARBA00022460"/>
    </source>
</evidence>
<dbReference type="AlphaFoldDB" id="A0AA88HQK5"/>
<sequence length="254" mass="25808">MQSTKKCLIMLAVITMARSQLLPAMMTRMPGAVPSSGFNYAVNDLAGNEHSHTQNQIGAAKTGQYKVALPDGRLQTVTYVADAAGYRAKVDYTPNVPGAATTAGDAQIAGLASVPPTAPPSMAAAMTNGYASGLGGMTPYSMGHNPMMMGMGRMHGHGMGGMYGGGMGGMHGGGMGGMYGGGMGGMYGAGMAGMHGNGMYGAGMMNVDPYMRMGMGSVAYGLPGGMGVTSPFGSSFNYQTPFSAVSQYNNGGFF</sequence>
<dbReference type="InterPro" id="IPR000618">
    <property type="entry name" value="Insect_cuticle"/>
</dbReference>
<dbReference type="EMBL" id="JAVRJZ010000017">
    <property type="protein sequence ID" value="KAK2710041.1"/>
    <property type="molecule type" value="Genomic_DNA"/>
</dbReference>
<dbReference type="Proteomes" id="UP001187531">
    <property type="component" value="Unassembled WGS sequence"/>
</dbReference>